<evidence type="ECO:0000256" key="6">
    <source>
        <dbReference type="HAMAP-Rule" id="MF_00590"/>
    </source>
</evidence>
<protein>
    <recommendedName>
        <fullName evidence="6">GTP-dependent dephospho-CoA kinase</fullName>
        <ecNumber evidence="6">2.7.1.237</ecNumber>
    </recommendedName>
    <alternativeName>
        <fullName evidence="6">Dephospho-coenzyme A kinase</fullName>
        <shortName evidence="6">DPCK</shortName>
    </alternativeName>
</protein>
<feature type="binding site" evidence="6">
    <location>
        <position position="61"/>
    </location>
    <ligand>
        <name>GTP</name>
        <dbReference type="ChEBI" id="CHEBI:37565"/>
    </ligand>
</feature>
<dbReference type="UniPathway" id="UPA00241"/>
<sequence length="163" mass="17959">MCFTPPSSMRPELSRPYGILFINDDALVSFLIRFNGVITVGDYVTSILRNRGVKPVLSVVDGTTRRVSFSSSITFQKEVRNPPSTISLEAFKVIAEALERRGGETIMVRGEEDMLVIPVLLLAPEGDVVVYGQPKAGAVALEVSQPMRWRASSLLRAMEVKEC</sequence>
<evidence type="ECO:0000313" key="8">
    <source>
        <dbReference type="EMBL" id="GGT91711.1"/>
    </source>
</evidence>
<evidence type="ECO:0000256" key="4">
    <source>
        <dbReference type="ARBA" id="ARBA00022993"/>
    </source>
</evidence>
<keyword evidence="3 6" id="KW-0418">Kinase</keyword>
<gene>
    <name evidence="8" type="ORF">GCM10007116_06790</name>
    <name evidence="7" type="ORF">HS1genome_0341</name>
</gene>
<keyword evidence="4 6" id="KW-0173">Coenzyme A biosynthesis</keyword>
<feature type="binding site" evidence="6">
    <location>
        <position position="44"/>
    </location>
    <ligand>
        <name>GTP</name>
        <dbReference type="ChEBI" id="CHEBI:37565"/>
    </ligand>
</feature>
<evidence type="ECO:0000313" key="7">
    <source>
        <dbReference type="EMBL" id="BBD71952.1"/>
    </source>
</evidence>
<dbReference type="GO" id="GO:0005525">
    <property type="term" value="F:GTP binding"/>
    <property type="evidence" value="ECO:0007669"/>
    <property type="project" value="UniProtKB-UniRule"/>
</dbReference>
<dbReference type="GO" id="GO:0016301">
    <property type="term" value="F:kinase activity"/>
    <property type="evidence" value="ECO:0007669"/>
    <property type="project" value="UniProtKB-UniRule"/>
</dbReference>
<reference evidence="9" key="2">
    <citation type="submission" date="2018-04" db="EMBL/GenBank/DDBJ databases">
        <title>Complete genome sequence of Sulfodiicoccus acidiphilus strain HS-1.</title>
        <authorList>
            <person name="Sakai H.D."/>
            <person name="Kurosawa N."/>
        </authorList>
    </citation>
    <scope>NUCLEOTIDE SEQUENCE [LARGE SCALE GENOMIC DNA]</scope>
    <source>
        <strain evidence="9">HS-1</strain>
    </source>
</reference>
<dbReference type="PANTHER" id="PTHR40732">
    <property type="entry name" value="UPF0218 PROTEIN TK1697"/>
    <property type="match status" value="1"/>
</dbReference>
<evidence type="ECO:0000256" key="2">
    <source>
        <dbReference type="ARBA" id="ARBA00022741"/>
    </source>
</evidence>
<comment type="caution">
    <text evidence="6">Lacks conserved residue(s) required for the propagation of feature annotation.</text>
</comment>
<evidence type="ECO:0000256" key="3">
    <source>
        <dbReference type="ARBA" id="ARBA00022777"/>
    </source>
</evidence>
<name>A0A348B1A0_9CREN</name>
<feature type="binding site" evidence="6">
    <location>
        <position position="112"/>
    </location>
    <ligand>
        <name>GTP</name>
        <dbReference type="ChEBI" id="CHEBI:37565"/>
    </ligand>
</feature>
<dbReference type="PIRSF" id="PIRSF006533">
    <property type="entry name" value="UCP006533"/>
    <property type="match status" value="1"/>
</dbReference>
<feature type="binding site" evidence="6">
    <location>
        <position position="42"/>
    </location>
    <ligand>
        <name>GTP</name>
        <dbReference type="ChEBI" id="CHEBI:37565"/>
    </ligand>
</feature>
<accession>A0A348B1A0</accession>
<dbReference type="KEGG" id="sacd:HS1genome_0341"/>
<reference evidence="8" key="4">
    <citation type="submission" date="2020-09" db="EMBL/GenBank/DDBJ databases">
        <authorList>
            <person name="Sun Q."/>
            <person name="Ohkuma M."/>
        </authorList>
    </citation>
    <scope>NUCLEOTIDE SEQUENCE</scope>
    <source>
        <strain evidence="8">JCM 31740</strain>
    </source>
</reference>
<dbReference type="RefSeq" id="WP_229768143.1">
    <property type="nucleotide sequence ID" value="NZ_BMQS01000005.1"/>
</dbReference>
<comment type="similarity">
    <text evidence="6">Belongs to the GTP-dependent DPCK family.</text>
</comment>
<evidence type="ECO:0000313" key="9">
    <source>
        <dbReference type="Proteomes" id="UP000276741"/>
    </source>
</evidence>
<keyword evidence="5 6" id="KW-0342">GTP-binding</keyword>
<proteinExistence type="inferred from homology"/>
<comment type="catalytic activity">
    <reaction evidence="6">
        <text>3'-dephospho-CoA + GTP = GDP + CoA + H(+)</text>
        <dbReference type="Rhea" id="RHEA:61156"/>
        <dbReference type="ChEBI" id="CHEBI:15378"/>
        <dbReference type="ChEBI" id="CHEBI:37565"/>
        <dbReference type="ChEBI" id="CHEBI:57287"/>
        <dbReference type="ChEBI" id="CHEBI:57328"/>
        <dbReference type="ChEBI" id="CHEBI:58189"/>
        <dbReference type="EC" id="2.7.1.237"/>
    </reaction>
</comment>
<dbReference type="EMBL" id="BMQS01000005">
    <property type="protein sequence ID" value="GGT91711.1"/>
    <property type="molecule type" value="Genomic_DNA"/>
</dbReference>
<dbReference type="Proteomes" id="UP000276741">
    <property type="component" value="Chromosome"/>
</dbReference>
<comment type="pathway">
    <text evidence="6">Cofactor biosynthesis; coenzyme A biosynthesis.</text>
</comment>
<dbReference type="HAMAP" id="MF_00590">
    <property type="entry name" value="Dephospho_CoA_kinase_GTP_dep"/>
    <property type="match status" value="1"/>
</dbReference>
<organism evidence="7 9">
    <name type="scientific">Sulfodiicoccus acidiphilus</name>
    <dbReference type="NCBI Taxonomy" id="1670455"/>
    <lineage>
        <taxon>Archaea</taxon>
        <taxon>Thermoproteota</taxon>
        <taxon>Thermoprotei</taxon>
        <taxon>Sulfolobales</taxon>
        <taxon>Sulfolobaceae</taxon>
        <taxon>Sulfodiicoccus</taxon>
    </lineage>
</organism>
<dbReference type="EMBL" id="AP018553">
    <property type="protein sequence ID" value="BBD71952.1"/>
    <property type="molecule type" value="Genomic_DNA"/>
</dbReference>
<keyword evidence="1 6" id="KW-0808">Transferase</keyword>
<keyword evidence="2 6" id="KW-0547">Nucleotide-binding</keyword>
<dbReference type="InterPro" id="IPR007164">
    <property type="entry name" value="GTP-dep_dephospho-CoA_kin"/>
</dbReference>
<dbReference type="EC" id="2.7.1.237" evidence="6"/>
<evidence type="ECO:0000256" key="5">
    <source>
        <dbReference type="ARBA" id="ARBA00023134"/>
    </source>
</evidence>
<reference evidence="8" key="1">
    <citation type="journal article" date="2014" name="Int. J. Syst. Evol. Microbiol.">
        <title>Complete genome sequence of Corynebacterium casei LMG S-19264T (=DSM 44701T), isolated from a smear-ripened cheese.</title>
        <authorList>
            <consortium name="US DOE Joint Genome Institute (JGI-PGF)"/>
            <person name="Walter F."/>
            <person name="Albersmeier A."/>
            <person name="Kalinowski J."/>
            <person name="Ruckert C."/>
        </authorList>
    </citation>
    <scope>NUCLEOTIDE SEQUENCE</scope>
    <source>
        <strain evidence="8">JCM 31740</strain>
    </source>
</reference>
<dbReference type="GO" id="GO:0015937">
    <property type="term" value="P:coenzyme A biosynthetic process"/>
    <property type="evidence" value="ECO:0007669"/>
    <property type="project" value="UniProtKB-UniRule"/>
</dbReference>
<reference evidence="7" key="3">
    <citation type="journal article" date="2019" name="BMC Res. Notes">
        <title>Complete genome sequence of the Sulfodiicoccus acidiphilus strain HS-1T, the first crenarchaeon that lacks polB3, isolated from an acidic hot spring in Ohwaku-dani, Hakone, Japan.</title>
        <authorList>
            <person name="Sakai H.D."/>
            <person name="Kurosawa N."/>
        </authorList>
    </citation>
    <scope>NUCLEOTIDE SEQUENCE</scope>
    <source>
        <strain evidence="7">HS-1</strain>
    </source>
</reference>
<dbReference type="Pfam" id="PF04019">
    <property type="entry name" value="DUF359"/>
    <property type="match status" value="1"/>
</dbReference>
<dbReference type="AlphaFoldDB" id="A0A348B1A0"/>
<dbReference type="PANTHER" id="PTHR40732:SF1">
    <property type="entry name" value="GTP-DEPENDENT DEPHOSPHO-COA KINASE"/>
    <property type="match status" value="1"/>
</dbReference>
<keyword evidence="9" id="KW-1185">Reference proteome</keyword>
<dbReference type="Proteomes" id="UP000616143">
    <property type="component" value="Unassembled WGS sequence"/>
</dbReference>
<evidence type="ECO:0000256" key="1">
    <source>
        <dbReference type="ARBA" id="ARBA00022679"/>
    </source>
</evidence>
<comment type="function">
    <text evidence="6">Catalyzes the GTP-dependent phosphorylation of the 3'-hydroxyl group of dephosphocoenzyme A to form coenzyme A (CoA).</text>
</comment>